<gene>
    <name evidence="2" type="ORF">ERS007688_01818</name>
    <name evidence="4" type="ORF">ERS027646_03991</name>
    <name evidence="3" type="ORF">ERS027661_03569</name>
</gene>
<evidence type="ECO:0000313" key="4">
    <source>
        <dbReference type="EMBL" id="CKT68165.1"/>
    </source>
</evidence>
<reference evidence="5 6" key="1">
    <citation type="submission" date="2015-03" db="EMBL/GenBank/DDBJ databases">
        <authorList>
            <consortium name="Pathogen Informatics"/>
        </authorList>
    </citation>
    <scope>NUCLEOTIDE SEQUENCE [LARGE SCALE GENOMIC DNA]</scope>
    <source>
        <strain evidence="4 6">Bir 172</strain>
        <strain evidence="3 7">Bir 187</strain>
        <strain evidence="2 5">H09601792</strain>
    </source>
</reference>
<proteinExistence type="predicted"/>
<dbReference type="Proteomes" id="UP000049023">
    <property type="component" value="Unassembled WGS sequence"/>
</dbReference>
<feature type="region of interest" description="Disordered" evidence="1">
    <location>
        <begin position="22"/>
        <end position="56"/>
    </location>
</feature>
<dbReference type="AlphaFoldDB" id="A0A654TLX9"/>
<evidence type="ECO:0000313" key="7">
    <source>
        <dbReference type="Proteomes" id="UP000049023"/>
    </source>
</evidence>
<dbReference type="EMBL" id="CFOH01000257">
    <property type="protein sequence ID" value="CFE50891.1"/>
    <property type="molecule type" value="Genomic_DNA"/>
</dbReference>
<dbReference type="EMBL" id="CNGE01001070">
    <property type="protein sequence ID" value="CKT68165.1"/>
    <property type="molecule type" value="Genomic_DNA"/>
</dbReference>
<dbReference type="Proteomes" id="UP000046947">
    <property type="component" value="Unassembled WGS sequence"/>
</dbReference>
<dbReference type="Proteomes" id="UP000048948">
    <property type="component" value="Unassembled WGS sequence"/>
</dbReference>
<evidence type="ECO:0000313" key="2">
    <source>
        <dbReference type="EMBL" id="CFE50891.1"/>
    </source>
</evidence>
<protein>
    <submittedName>
        <fullName evidence="2">Uncharacterized protein</fullName>
    </submittedName>
</protein>
<dbReference type="EMBL" id="CNFU01000965">
    <property type="protein sequence ID" value="CKS81824.1"/>
    <property type="molecule type" value="Genomic_DNA"/>
</dbReference>
<organism evidence="2 5">
    <name type="scientific">Mycobacterium tuberculosis</name>
    <dbReference type="NCBI Taxonomy" id="1773"/>
    <lineage>
        <taxon>Bacteria</taxon>
        <taxon>Bacillati</taxon>
        <taxon>Actinomycetota</taxon>
        <taxon>Actinomycetes</taxon>
        <taxon>Mycobacteriales</taxon>
        <taxon>Mycobacteriaceae</taxon>
        <taxon>Mycobacterium</taxon>
        <taxon>Mycobacterium tuberculosis complex</taxon>
    </lineage>
</organism>
<sequence>MARKPVYGKWVDKAIFSGPGAMPTKSDTVTGGGWWRSPSTLPDAASSTSAASSTVRASTPLTVTPLNASGSGQVEIRPRCGLMPTRCVHAAGMRMLPAPSEPIAAVTRPAATAAALPPEDPPGVCRRDQGLRVCPNPGPLVNGHWPNSQVFVLPTITAPAALRRRTTSQSSVAGAT</sequence>
<accession>A0A654TLX9</accession>
<feature type="compositionally biased region" description="Low complexity" evidence="1">
    <location>
        <begin position="37"/>
        <end position="56"/>
    </location>
</feature>
<evidence type="ECO:0000313" key="3">
    <source>
        <dbReference type="EMBL" id="CKS81824.1"/>
    </source>
</evidence>
<evidence type="ECO:0000313" key="5">
    <source>
        <dbReference type="Proteomes" id="UP000046947"/>
    </source>
</evidence>
<evidence type="ECO:0000256" key="1">
    <source>
        <dbReference type="SAM" id="MobiDB-lite"/>
    </source>
</evidence>
<evidence type="ECO:0000313" key="6">
    <source>
        <dbReference type="Proteomes" id="UP000048948"/>
    </source>
</evidence>
<name>A0A654TLX9_MYCTX</name>